<comment type="subcellular location">
    <subcellularLocation>
        <location evidence="1">Nucleus</location>
    </subcellularLocation>
</comment>
<feature type="region of interest" description="Disordered" evidence="6">
    <location>
        <begin position="1"/>
        <end position="71"/>
    </location>
</feature>
<dbReference type="InterPro" id="IPR015300">
    <property type="entry name" value="DNA-bd_pseudobarrel_sf"/>
</dbReference>
<dbReference type="Gene3D" id="2.40.330.10">
    <property type="entry name" value="DNA-binding pseudobarrel domain"/>
    <property type="match status" value="1"/>
</dbReference>
<proteinExistence type="predicted"/>
<organism evidence="7 8">
    <name type="scientific">Trifolium medium</name>
    <dbReference type="NCBI Taxonomy" id="97028"/>
    <lineage>
        <taxon>Eukaryota</taxon>
        <taxon>Viridiplantae</taxon>
        <taxon>Streptophyta</taxon>
        <taxon>Embryophyta</taxon>
        <taxon>Tracheophyta</taxon>
        <taxon>Spermatophyta</taxon>
        <taxon>Magnoliopsida</taxon>
        <taxon>eudicotyledons</taxon>
        <taxon>Gunneridae</taxon>
        <taxon>Pentapetalae</taxon>
        <taxon>rosids</taxon>
        <taxon>fabids</taxon>
        <taxon>Fabales</taxon>
        <taxon>Fabaceae</taxon>
        <taxon>Papilionoideae</taxon>
        <taxon>50 kb inversion clade</taxon>
        <taxon>NPAAA clade</taxon>
        <taxon>Hologalegina</taxon>
        <taxon>IRL clade</taxon>
        <taxon>Trifolieae</taxon>
        <taxon>Trifolium</taxon>
    </lineage>
</organism>
<gene>
    <name evidence="7" type="ORF">A2U01_0000128</name>
</gene>
<keyword evidence="8" id="KW-1185">Reference proteome</keyword>
<evidence type="ECO:0000256" key="5">
    <source>
        <dbReference type="ARBA" id="ARBA00023242"/>
    </source>
</evidence>
<dbReference type="EMBL" id="LXQA010000076">
    <property type="protein sequence ID" value="MCH79379.1"/>
    <property type="molecule type" value="Genomic_DNA"/>
</dbReference>
<feature type="compositionally biased region" description="Acidic residues" evidence="6">
    <location>
        <begin position="44"/>
        <end position="57"/>
    </location>
</feature>
<sequence length="147" mass="16792">NQAACSSKGKATASVPFAPASTNSVPRVRPSAYRTTPILISSDSDGEDESDVEDNPNEFEHFPNHTSKNALRKGQKRIFLRDLPTMRVFPCSVLTSNRYVHEKYLGKGWYYYKNEKGLNVGDVMQCTIEDPPRYMNVRVIRHRRGRR</sequence>
<dbReference type="GO" id="GO:0005634">
    <property type="term" value="C:nucleus"/>
    <property type="evidence" value="ECO:0007669"/>
    <property type="project" value="UniProtKB-SubCell"/>
</dbReference>
<dbReference type="Proteomes" id="UP000265520">
    <property type="component" value="Unassembled WGS sequence"/>
</dbReference>
<name>A0A392LWP6_9FABA</name>
<keyword evidence="5" id="KW-0539">Nucleus</keyword>
<keyword evidence="2" id="KW-0805">Transcription regulation</keyword>
<evidence type="ECO:0000256" key="2">
    <source>
        <dbReference type="ARBA" id="ARBA00023015"/>
    </source>
</evidence>
<feature type="non-terminal residue" evidence="7">
    <location>
        <position position="1"/>
    </location>
</feature>
<evidence type="ECO:0000313" key="7">
    <source>
        <dbReference type="EMBL" id="MCH79379.1"/>
    </source>
</evidence>
<reference evidence="7 8" key="1">
    <citation type="journal article" date="2018" name="Front. Plant Sci.">
        <title>Red Clover (Trifolium pratense) and Zigzag Clover (T. medium) - A Picture of Genomic Similarities and Differences.</title>
        <authorList>
            <person name="Dluhosova J."/>
            <person name="Istvanek J."/>
            <person name="Nedelnik J."/>
            <person name="Repkova J."/>
        </authorList>
    </citation>
    <scope>NUCLEOTIDE SEQUENCE [LARGE SCALE GENOMIC DNA]</scope>
    <source>
        <strain evidence="8">cv. 10/8</strain>
        <tissue evidence="7">Leaf</tissue>
    </source>
</reference>
<keyword evidence="3 7" id="KW-0238">DNA-binding</keyword>
<evidence type="ECO:0000256" key="4">
    <source>
        <dbReference type="ARBA" id="ARBA00023163"/>
    </source>
</evidence>
<comment type="caution">
    <text evidence="7">The sequence shown here is derived from an EMBL/GenBank/DDBJ whole genome shotgun (WGS) entry which is preliminary data.</text>
</comment>
<evidence type="ECO:0000313" key="8">
    <source>
        <dbReference type="Proteomes" id="UP000265520"/>
    </source>
</evidence>
<keyword evidence="4" id="KW-0804">Transcription</keyword>
<protein>
    <submittedName>
        <fullName evidence="7">B3 DNA-binding domain protein</fullName>
    </submittedName>
</protein>
<evidence type="ECO:0000256" key="3">
    <source>
        <dbReference type="ARBA" id="ARBA00023125"/>
    </source>
</evidence>
<accession>A0A392LWP6</accession>
<evidence type="ECO:0000256" key="6">
    <source>
        <dbReference type="SAM" id="MobiDB-lite"/>
    </source>
</evidence>
<dbReference type="GO" id="GO:0003677">
    <property type="term" value="F:DNA binding"/>
    <property type="evidence" value="ECO:0007669"/>
    <property type="project" value="UniProtKB-KW"/>
</dbReference>
<dbReference type="AlphaFoldDB" id="A0A392LWP6"/>
<evidence type="ECO:0000256" key="1">
    <source>
        <dbReference type="ARBA" id="ARBA00004123"/>
    </source>
</evidence>